<evidence type="ECO:0000313" key="2">
    <source>
        <dbReference type="EMBL" id="KFX52935.1"/>
    </source>
</evidence>
<accession>A0A093VL80</accession>
<dbReference type="AlphaFoldDB" id="A0A093VL80"/>
<dbReference type="PROSITE" id="PS51782">
    <property type="entry name" value="LYSM"/>
    <property type="match status" value="1"/>
</dbReference>
<dbReference type="InterPro" id="IPR018392">
    <property type="entry name" value="LysM"/>
</dbReference>
<protein>
    <recommendedName>
        <fullName evidence="1">LysM domain-containing protein</fullName>
    </recommendedName>
</protein>
<dbReference type="InterPro" id="IPR036779">
    <property type="entry name" value="LysM_dom_sf"/>
</dbReference>
<sequence length="86" mass="9872">MATTTSVGSTQIRIAANCDEYHTVVIGDTFAVIENEDGITFTQLDEWNAAIRSNCETLDVGYVLYRTIKYLYYSEWVEAEFPREFD</sequence>
<dbReference type="SUPFAM" id="SSF54106">
    <property type="entry name" value="LysM domain"/>
    <property type="match status" value="1"/>
</dbReference>
<dbReference type="CDD" id="cd00118">
    <property type="entry name" value="LysM"/>
    <property type="match status" value="1"/>
</dbReference>
<dbReference type="Gene3D" id="3.10.350.10">
    <property type="entry name" value="LysM domain"/>
    <property type="match status" value="1"/>
</dbReference>
<dbReference type="HOGENOM" id="CLU_189335_1_0_1"/>
<name>A0A093VL80_TALMA</name>
<reference evidence="2" key="1">
    <citation type="journal article" date="2014" name="PLoS Genet.">
        <title>Signature Gene Expression Reveals Novel Clues to the Molecular Mechanisms of Dimorphic Transition in Penicillium marneffei.</title>
        <authorList>
            <person name="Yang E."/>
            <person name="Wang G."/>
            <person name="Cai J."/>
            <person name="Woo P.C."/>
            <person name="Lau S.K."/>
            <person name="Yuen K.-Y."/>
            <person name="Chow W.-N."/>
            <person name="Lin X."/>
        </authorList>
    </citation>
    <scope>NUCLEOTIDE SEQUENCE [LARGE SCALE GENOMIC DNA]</scope>
    <source>
        <strain evidence="2">PM1</strain>
    </source>
</reference>
<proteinExistence type="predicted"/>
<organism evidence="2">
    <name type="scientific">Talaromyces marneffei PM1</name>
    <dbReference type="NCBI Taxonomy" id="1077442"/>
    <lineage>
        <taxon>Eukaryota</taxon>
        <taxon>Fungi</taxon>
        <taxon>Dikarya</taxon>
        <taxon>Ascomycota</taxon>
        <taxon>Pezizomycotina</taxon>
        <taxon>Eurotiomycetes</taxon>
        <taxon>Eurotiomycetidae</taxon>
        <taxon>Eurotiales</taxon>
        <taxon>Trichocomaceae</taxon>
        <taxon>Talaromyces</taxon>
        <taxon>Talaromyces sect. Talaromyces</taxon>
    </lineage>
</organism>
<comment type="caution">
    <text evidence="2">The sequence shown here is derived from an EMBL/GenBank/DDBJ whole genome shotgun (WGS) entry which is preliminary data.</text>
</comment>
<gene>
    <name evidence="2" type="ORF">GQ26_0023200</name>
</gene>
<evidence type="ECO:0000259" key="1">
    <source>
        <dbReference type="PROSITE" id="PS51782"/>
    </source>
</evidence>
<feature type="domain" description="LysM" evidence="1">
    <location>
        <begin position="20"/>
        <end position="66"/>
    </location>
</feature>
<dbReference type="EMBL" id="JPOX01000002">
    <property type="protein sequence ID" value="KFX52935.1"/>
    <property type="molecule type" value="Genomic_DNA"/>
</dbReference>